<dbReference type="Proteomes" id="UP001481413">
    <property type="component" value="Unassembled WGS sequence"/>
</dbReference>
<comment type="cofactor">
    <cofactor evidence="1">
        <name>Fe(2+)</name>
        <dbReference type="ChEBI" id="CHEBI:29033"/>
    </cofactor>
</comment>
<keyword evidence="8" id="KW-1185">Reference proteome</keyword>
<dbReference type="EMBL" id="BAABWH010000004">
    <property type="protein sequence ID" value="GAA6145478.1"/>
    <property type="molecule type" value="Genomic_DNA"/>
</dbReference>
<keyword evidence="2" id="KW-0479">Metal-binding</keyword>
<dbReference type="PANTHER" id="PTHR13096:SF8">
    <property type="entry name" value="RIBOSOMAL OXYGENASE 1"/>
    <property type="match status" value="1"/>
</dbReference>
<dbReference type="Gene3D" id="3.40.366.30">
    <property type="entry name" value="50S ribosomal protein L16 arginine hydroxylase, Chain A, Domain 2"/>
    <property type="match status" value="1"/>
</dbReference>
<organism evidence="7 8">
    <name type="scientific">Thalassolituus maritimus</name>
    <dbReference type="NCBI Taxonomy" id="484498"/>
    <lineage>
        <taxon>Bacteria</taxon>
        <taxon>Pseudomonadati</taxon>
        <taxon>Pseudomonadota</taxon>
        <taxon>Gammaproteobacteria</taxon>
        <taxon>Oceanospirillales</taxon>
        <taxon>Oceanospirillaceae</taxon>
        <taxon>Thalassolituus</taxon>
    </lineage>
</organism>
<evidence type="ECO:0000256" key="5">
    <source>
        <dbReference type="ARBA" id="ARBA00023004"/>
    </source>
</evidence>
<dbReference type="InterPro" id="IPR039994">
    <property type="entry name" value="NO66-like"/>
</dbReference>
<dbReference type="RefSeq" id="WP_353294451.1">
    <property type="nucleotide sequence ID" value="NZ_BAABWH010000004.1"/>
</dbReference>
<proteinExistence type="predicted"/>
<evidence type="ECO:0000256" key="4">
    <source>
        <dbReference type="ARBA" id="ARBA00023002"/>
    </source>
</evidence>
<keyword evidence="5" id="KW-0408">Iron</keyword>
<reference evidence="7 8" key="1">
    <citation type="submission" date="2024-04" db="EMBL/GenBank/DDBJ databases">
        <title>Draft genome sequence of Thalassolituus maritimus NBRC 116585.</title>
        <authorList>
            <person name="Miyakawa T."/>
            <person name="Kusuya Y."/>
            <person name="Miura T."/>
        </authorList>
    </citation>
    <scope>NUCLEOTIDE SEQUENCE [LARGE SCALE GENOMIC DNA]</scope>
    <source>
        <strain evidence="7 8">5NW40-0001</strain>
    </source>
</reference>
<keyword evidence="3" id="KW-0223">Dioxygenase</keyword>
<evidence type="ECO:0000313" key="8">
    <source>
        <dbReference type="Proteomes" id="UP001481413"/>
    </source>
</evidence>
<feature type="domain" description="JmjC" evidence="6">
    <location>
        <begin position="96"/>
        <end position="224"/>
    </location>
</feature>
<protein>
    <submittedName>
        <fullName evidence="7">Cupin domain-containing protein</fullName>
    </submittedName>
</protein>
<dbReference type="PROSITE" id="PS51184">
    <property type="entry name" value="JMJC"/>
    <property type="match status" value="1"/>
</dbReference>
<evidence type="ECO:0000256" key="2">
    <source>
        <dbReference type="ARBA" id="ARBA00022723"/>
    </source>
</evidence>
<dbReference type="Gene3D" id="2.60.120.650">
    <property type="entry name" value="Cupin"/>
    <property type="match status" value="1"/>
</dbReference>
<comment type="caution">
    <text evidence="7">The sequence shown here is derived from an EMBL/GenBank/DDBJ whole genome shotgun (WGS) entry which is preliminary data.</text>
</comment>
<keyword evidence="4" id="KW-0560">Oxidoreductase</keyword>
<dbReference type="InterPro" id="IPR003347">
    <property type="entry name" value="JmjC_dom"/>
</dbReference>
<dbReference type="Pfam" id="PF08007">
    <property type="entry name" value="JmjC_2"/>
    <property type="match status" value="1"/>
</dbReference>
<accession>A0ABP9ZZB0</accession>
<name>A0ABP9ZZB0_9GAMM</name>
<dbReference type="SUPFAM" id="SSF51197">
    <property type="entry name" value="Clavaminate synthase-like"/>
    <property type="match status" value="1"/>
</dbReference>
<dbReference type="SMART" id="SM00558">
    <property type="entry name" value="JmjC"/>
    <property type="match status" value="1"/>
</dbReference>
<dbReference type="InterPro" id="IPR046799">
    <property type="entry name" value="ROXA-like_wH"/>
</dbReference>
<evidence type="ECO:0000256" key="1">
    <source>
        <dbReference type="ARBA" id="ARBA00001954"/>
    </source>
</evidence>
<evidence type="ECO:0000256" key="3">
    <source>
        <dbReference type="ARBA" id="ARBA00022964"/>
    </source>
</evidence>
<evidence type="ECO:0000259" key="6">
    <source>
        <dbReference type="PROSITE" id="PS51184"/>
    </source>
</evidence>
<dbReference type="Pfam" id="PF20514">
    <property type="entry name" value="WHD_ROXA"/>
    <property type="match status" value="1"/>
</dbReference>
<gene>
    <name evidence="7" type="ORF">NBRC116585_15960</name>
</gene>
<sequence length="392" mass="44041">MHVLGHLTIEEFLRDYWQKKPVLIRQAIQDFAPLLAADELAGLSLEDDIESRLIIEEGKTGPWEVKKGPFTETDYRDLPHNKWTLLVQAVDQWVPEAAELLEHFRFIPSWRIDDLMISYATDGGSVGPHWDQYDVFLLQAEGQREWRVGQMCSEKSSILEGPSVKILADFAETDRWVLEPGDMLYLPPGLAHWGISQGECMTYSVGFRAPSSAELLERTVDAILPGFTQDDRYCDAALPIQASPGEITDDAAARLKAILMEALDNPALLKSTLGQLMTEAKYDDIAPTFEQCDESCQKSWQKSWKETGAALSEVDCWIRHPHARFAYSQQGDDSAFYCQGETSVLTSAAVPLLSLLCDQPQWTSAELLDLCQDTQSQHLLTNLLFCDLILPS</sequence>
<dbReference type="PANTHER" id="PTHR13096">
    <property type="entry name" value="MINA53 MYC INDUCED NUCLEAR ANTIGEN"/>
    <property type="match status" value="1"/>
</dbReference>
<evidence type="ECO:0000313" key="7">
    <source>
        <dbReference type="EMBL" id="GAA6145478.1"/>
    </source>
</evidence>